<evidence type="ECO:0000313" key="15">
    <source>
        <dbReference type="Proteomes" id="UP000499080"/>
    </source>
</evidence>
<evidence type="ECO:0000256" key="8">
    <source>
        <dbReference type="ARBA" id="ARBA00023180"/>
    </source>
</evidence>
<dbReference type="EMBL" id="BGPR01000222">
    <property type="protein sequence ID" value="GBM06024.1"/>
    <property type="molecule type" value="Genomic_DNA"/>
</dbReference>
<dbReference type="GO" id="GO:0098552">
    <property type="term" value="C:side of membrane"/>
    <property type="evidence" value="ECO:0007669"/>
    <property type="project" value="UniProtKB-KW"/>
</dbReference>
<dbReference type="GO" id="GO:0005576">
    <property type="term" value="C:extracellular region"/>
    <property type="evidence" value="ECO:0007669"/>
    <property type="project" value="TreeGrafter"/>
</dbReference>
<dbReference type="GO" id="GO:1905475">
    <property type="term" value="P:regulation of protein localization to membrane"/>
    <property type="evidence" value="ECO:0007669"/>
    <property type="project" value="TreeGrafter"/>
</dbReference>
<keyword evidence="5 13" id="KW-0732">Signal</keyword>
<name>A0A4Y2CQ39_ARAVE</name>
<keyword evidence="15" id="KW-1185">Reference proteome</keyword>
<gene>
    <name evidence="14" type="ORF">AVEN_49412_1</name>
</gene>
<evidence type="ECO:0008006" key="16">
    <source>
        <dbReference type="Google" id="ProtNLM"/>
    </source>
</evidence>
<dbReference type="InterPro" id="IPR001863">
    <property type="entry name" value="Glypican"/>
</dbReference>
<comment type="subcellular location">
    <subcellularLocation>
        <location evidence="1 12">Cell membrane</location>
        <topology evidence="1 12">Lipid-anchor</topology>
        <topology evidence="1 12">GPI-anchor</topology>
    </subcellularLocation>
</comment>
<evidence type="ECO:0000256" key="5">
    <source>
        <dbReference type="ARBA" id="ARBA00022729"/>
    </source>
</evidence>
<dbReference type="PANTHER" id="PTHR10822">
    <property type="entry name" value="GLYPICAN"/>
    <property type="match status" value="1"/>
</dbReference>
<feature type="chain" id="PRO_5021482966" description="Glypican-1" evidence="13">
    <location>
        <begin position="18"/>
        <end position="120"/>
    </location>
</feature>
<dbReference type="GO" id="GO:0016477">
    <property type="term" value="P:cell migration"/>
    <property type="evidence" value="ECO:0007669"/>
    <property type="project" value="TreeGrafter"/>
</dbReference>
<keyword evidence="6 12" id="KW-0654">Proteoglycan</keyword>
<keyword evidence="4 12" id="KW-0336">GPI-anchor</keyword>
<keyword evidence="8" id="KW-0325">Glycoprotein</keyword>
<evidence type="ECO:0000256" key="4">
    <source>
        <dbReference type="ARBA" id="ARBA00022622"/>
    </source>
</evidence>
<evidence type="ECO:0000256" key="1">
    <source>
        <dbReference type="ARBA" id="ARBA00004609"/>
    </source>
</evidence>
<protein>
    <recommendedName>
        <fullName evidence="16">Glypican-1</fullName>
    </recommendedName>
</protein>
<evidence type="ECO:0000256" key="7">
    <source>
        <dbReference type="ARBA" id="ARBA00023136"/>
    </source>
</evidence>
<keyword evidence="7 12" id="KW-0472">Membrane</keyword>
<proteinExistence type="inferred from homology"/>
<comment type="similarity">
    <text evidence="2 11">Belongs to the glypican family.</text>
</comment>
<evidence type="ECO:0000256" key="11">
    <source>
        <dbReference type="RuleBase" id="RU003518"/>
    </source>
</evidence>
<dbReference type="GO" id="GO:0005886">
    <property type="term" value="C:plasma membrane"/>
    <property type="evidence" value="ECO:0007669"/>
    <property type="project" value="UniProtKB-SubCell"/>
</dbReference>
<keyword evidence="9 12" id="KW-0357">Heparan sulfate</keyword>
<dbReference type="Proteomes" id="UP000499080">
    <property type="component" value="Unassembled WGS sequence"/>
</dbReference>
<evidence type="ECO:0000256" key="9">
    <source>
        <dbReference type="ARBA" id="ARBA00023207"/>
    </source>
</evidence>
<evidence type="ECO:0000256" key="13">
    <source>
        <dbReference type="SAM" id="SignalP"/>
    </source>
</evidence>
<dbReference type="Pfam" id="PF01153">
    <property type="entry name" value="Glypican"/>
    <property type="match status" value="1"/>
</dbReference>
<evidence type="ECO:0000256" key="2">
    <source>
        <dbReference type="ARBA" id="ARBA00010260"/>
    </source>
</evidence>
<organism evidence="14 15">
    <name type="scientific">Araneus ventricosus</name>
    <name type="common">Orbweaver spider</name>
    <name type="synonym">Epeira ventricosa</name>
    <dbReference type="NCBI Taxonomy" id="182803"/>
    <lineage>
        <taxon>Eukaryota</taxon>
        <taxon>Metazoa</taxon>
        <taxon>Ecdysozoa</taxon>
        <taxon>Arthropoda</taxon>
        <taxon>Chelicerata</taxon>
        <taxon>Arachnida</taxon>
        <taxon>Araneae</taxon>
        <taxon>Araneomorphae</taxon>
        <taxon>Entelegynae</taxon>
        <taxon>Araneoidea</taxon>
        <taxon>Araneidae</taxon>
        <taxon>Araneus</taxon>
    </lineage>
</organism>
<feature type="signal peptide" evidence="13">
    <location>
        <begin position="1"/>
        <end position="17"/>
    </location>
</feature>
<comment type="caution">
    <text evidence="14">The sequence shown here is derived from an EMBL/GenBank/DDBJ whole genome shotgun (WGS) entry which is preliminary data.</text>
</comment>
<reference evidence="14 15" key="1">
    <citation type="journal article" date="2019" name="Sci. Rep.">
        <title>Orb-weaving spider Araneus ventricosus genome elucidates the spidroin gene catalogue.</title>
        <authorList>
            <person name="Kono N."/>
            <person name="Nakamura H."/>
            <person name="Ohtoshi R."/>
            <person name="Moran D.A.P."/>
            <person name="Shinohara A."/>
            <person name="Yoshida Y."/>
            <person name="Fujiwara M."/>
            <person name="Mori M."/>
            <person name="Tomita M."/>
            <person name="Arakawa K."/>
        </authorList>
    </citation>
    <scope>NUCLEOTIDE SEQUENCE [LARGE SCALE GENOMIC DNA]</scope>
</reference>
<dbReference type="GO" id="GO:0009986">
    <property type="term" value="C:cell surface"/>
    <property type="evidence" value="ECO:0007669"/>
    <property type="project" value="TreeGrafter"/>
</dbReference>
<dbReference type="OrthoDB" id="10378898at2759"/>
<evidence type="ECO:0000256" key="10">
    <source>
        <dbReference type="ARBA" id="ARBA00023288"/>
    </source>
</evidence>
<comment type="function">
    <text evidence="12">Cell surface proteoglycan.</text>
</comment>
<dbReference type="GO" id="GO:0090263">
    <property type="term" value="P:positive regulation of canonical Wnt signaling pathway"/>
    <property type="evidence" value="ECO:0007669"/>
    <property type="project" value="TreeGrafter"/>
</dbReference>
<sequence>MFLGSVIVVCVLCGAAAMENGTSCAEVRQVFVMRGIGAAHLVPDTWTEGKDSNLCPSSQTCCSKSMESKYEEAGRKDLKNLLQGADSYLKTLISTSATKFRGNIYSKCLLQEQPSTFSDA</sequence>
<accession>A0A4Y2CQ39</accession>
<evidence type="ECO:0000256" key="12">
    <source>
        <dbReference type="RuleBase" id="RU003519"/>
    </source>
</evidence>
<evidence type="ECO:0000256" key="6">
    <source>
        <dbReference type="ARBA" id="ARBA00022974"/>
    </source>
</evidence>
<dbReference type="PANTHER" id="PTHR10822:SF29">
    <property type="entry name" value="DIVISION ABNORMALLY DELAYED PROTEIN"/>
    <property type="match status" value="1"/>
</dbReference>
<keyword evidence="3" id="KW-1003">Cell membrane</keyword>
<evidence type="ECO:0000313" key="14">
    <source>
        <dbReference type="EMBL" id="GBM06024.1"/>
    </source>
</evidence>
<evidence type="ECO:0000256" key="3">
    <source>
        <dbReference type="ARBA" id="ARBA00022475"/>
    </source>
</evidence>
<keyword evidence="10 12" id="KW-0449">Lipoprotein</keyword>
<dbReference type="AlphaFoldDB" id="A0A4Y2CQ39"/>